<feature type="transmembrane region" description="Helical" evidence="8">
    <location>
        <begin position="197"/>
        <end position="218"/>
    </location>
</feature>
<dbReference type="InterPro" id="IPR002656">
    <property type="entry name" value="Acyl_transf_3_dom"/>
</dbReference>
<keyword evidence="5 8" id="KW-1133">Transmembrane helix</keyword>
<keyword evidence="6 8" id="KW-0472">Membrane</keyword>
<dbReference type="PANTHER" id="PTHR40074">
    <property type="entry name" value="O-ACETYLTRANSFERASE WECH"/>
    <property type="match status" value="1"/>
</dbReference>
<keyword evidence="3" id="KW-1003">Cell membrane</keyword>
<comment type="caution">
    <text evidence="10">The sequence shown here is derived from an EMBL/GenBank/DDBJ whole genome shotgun (WGS) entry which is preliminary data.</text>
</comment>
<dbReference type="AlphaFoldDB" id="A0A5C4LEL8"/>
<name>A0A5C4LEL8_9HYPH</name>
<evidence type="ECO:0000256" key="7">
    <source>
        <dbReference type="SAM" id="MobiDB-lite"/>
    </source>
</evidence>
<dbReference type="EMBL" id="VDDA01000010">
    <property type="protein sequence ID" value="TNC11074.1"/>
    <property type="molecule type" value="Genomic_DNA"/>
</dbReference>
<feature type="region of interest" description="Disordered" evidence="7">
    <location>
        <begin position="1"/>
        <end position="22"/>
    </location>
</feature>
<feature type="transmembrane region" description="Helical" evidence="8">
    <location>
        <begin position="144"/>
        <end position="164"/>
    </location>
</feature>
<feature type="transmembrane region" description="Helical" evidence="8">
    <location>
        <begin position="297"/>
        <end position="316"/>
    </location>
</feature>
<keyword evidence="10" id="KW-0808">Transferase</keyword>
<evidence type="ECO:0000256" key="8">
    <source>
        <dbReference type="SAM" id="Phobius"/>
    </source>
</evidence>
<evidence type="ECO:0000313" key="10">
    <source>
        <dbReference type="EMBL" id="TNC11074.1"/>
    </source>
</evidence>
<keyword evidence="10" id="KW-0012">Acyltransferase</keyword>
<dbReference type="Pfam" id="PF01757">
    <property type="entry name" value="Acyl_transf_3"/>
    <property type="match status" value="1"/>
</dbReference>
<keyword evidence="4 8" id="KW-0812">Transmembrane</keyword>
<feature type="domain" description="Acyltransferase 3" evidence="9">
    <location>
        <begin position="31"/>
        <end position="340"/>
    </location>
</feature>
<reference evidence="10 11" key="1">
    <citation type="submission" date="2019-06" db="EMBL/GenBank/DDBJ databases">
        <title>Genome of Methylobacterium sp. 17Sr1-39.</title>
        <authorList>
            <person name="Seo T."/>
        </authorList>
    </citation>
    <scope>NUCLEOTIDE SEQUENCE [LARGE SCALE GENOMIC DNA]</scope>
    <source>
        <strain evidence="10 11">17Sr1-39</strain>
    </source>
</reference>
<comment type="subcellular location">
    <subcellularLocation>
        <location evidence="1">Cell membrane</location>
        <topology evidence="1">Multi-pass membrane protein</topology>
    </subcellularLocation>
</comment>
<feature type="transmembrane region" description="Helical" evidence="8">
    <location>
        <begin position="225"/>
        <end position="246"/>
    </location>
</feature>
<feature type="transmembrane region" description="Helical" evidence="8">
    <location>
        <begin position="322"/>
        <end position="340"/>
    </location>
</feature>
<dbReference type="GO" id="GO:0005886">
    <property type="term" value="C:plasma membrane"/>
    <property type="evidence" value="ECO:0007669"/>
    <property type="project" value="UniProtKB-SubCell"/>
</dbReference>
<dbReference type="RefSeq" id="WP_139037682.1">
    <property type="nucleotide sequence ID" value="NZ_VDDA01000010.1"/>
</dbReference>
<evidence type="ECO:0000256" key="3">
    <source>
        <dbReference type="ARBA" id="ARBA00022475"/>
    </source>
</evidence>
<evidence type="ECO:0000256" key="5">
    <source>
        <dbReference type="ARBA" id="ARBA00022989"/>
    </source>
</evidence>
<organism evidence="10 11">
    <name type="scientific">Methylobacterium terricola</name>
    <dbReference type="NCBI Taxonomy" id="2583531"/>
    <lineage>
        <taxon>Bacteria</taxon>
        <taxon>Pseudomonadati</taxon>
        <taxon>Pseudomonadota</taxon>
        <taxon>Alphaproteobacteria</taxon>
        <taxon>Hyphomicrobiales</taxon>
        <taxon>Methylobacteriaceae</taxon>
        <taxon>Methylobacterium</taxon>
    </lineage>
</organism>
<evidence type="ECO:0000256" key="1">
    <source>
        <dbReference type="ARBA" id="ARBA00004651"/>
    </source>
</evidence>
<feature type="transmembrane region" description="Helical" evidence="8">
    <location>
        <begin position="102"/>
        <end position="124"/>
    </location>
</feature>
<feature type="transmembrane region" description="Helical" evidence="8">
    <location>
        <begin position="73"/>
        <end position="90"/>
    </location>
</feature>
<sequence>MSARPNTEPVLSVRPDDPVRPRAASESGRLAWVDVAKGICIILVVMMHSTLGVGEAMGGEGFMHHVVEFAKPFRIPDFFLLSGLFLGRVVDRDWRLFADRRIVHFAYFYLLWLVLQSAVKYAQITEGAGPGAFLAHLAYGLVEPYSTLWFIYLLAVFSVAVKLLRRVPGPVLLIGAALLQLAPIHTGSTLIDEFCERFVYFVAGYLFAARIFALADLVRARTGPALLGLALWAVIETVFTVLPSGIPSRPNLASLPGVSLVLGAAGALAIVASAALLTKAGGPITAALRACGERSIVIYLAFFLPMAGLRTVLIRSGLIDDIGLISLFVTLAAVAVPLAIERLVRHTPARFLFRRPAAFHLVGEERQEARGLAPARTA</sequence>
<gene>
    <name evidence="10" type="ORF">FF100_20965</name>
</gene>
<accession>A0A5C4LEL8</accession>
<protein>
    <submittedName>
        <fullName evidence="10">Acyltransferase</fullName>
    </submittedName>
</protein>
<dbReference type="PANTHER" id="PTHR40074:SF4">
    <property type="entry name" value="INNER MEMBRANE PROTEIN YCFT"/>
    <property type="match status" value="1"/>
</dbReference>
<evidence type="ECO:0000313" key="11">
    <source>
        <dbReference type="Proteomes" id="UP000305267"/>
    </source>
</evidence>
<comment type="similarity">
    <text evidence="2">Belongs to the acyltransferase 3 family.</text>
</comment>
<proteinExistence type="inferred from homology"/>
<evidence type="ECO:0000256" key="2">
    <source>
        <dbReference type="ARBA" id="ARBA00007400"/>
    </source>
</evidence>
<keyword evidence="11" id="KW-1185">Reference proteome</keyword>
<evidence type="ECO:0000256" key="6">
    <source>
        <dbReference type="ARBA" id="ARBA00023136"/>
    </source>
</evidence>
<feature type="transmembrane region" description="Helical" evidence="8">
    <location>
        <begin position="30"/>
        <end position="53"/>
    </location>
</feature>
<dbReference type="OrthoDB" id="9814956at2"/>
<evidence type="ECO:0000256" key="4">
    <source>
        <dbReference type="ARBA" id="ARBA00022692"/>
    </source>
</evidence>
<dbReference type="GO" id="GO:0009246">
    <property type="term" value="P:enterobacterial common antigen biosynthetic process"/>
    <property type="evidence" value="ECO:0007669"/>
    <property type="project" value="TreeGrafter"/>
</dbReference>
<feature type="transmembrane region" description="Helical" evidence="8">
    <location>
        <begin position="171"/>
        <end position="191"/>
    </location>
</feature>
<dbReference type="Proteomes" id="UP000305267">
    <property type="component" value="Unassembled WGS sequence"/>
</dbReference>
<evidence type="ECO:0000259" key="9">
    <source>
        <dbReference type="Pfam" id="PF01757"/>
    </source>
</evidence>
<feature type="transmembrane region" description="Helical" evidence="8">
    <location>
        <begin position="258"/>
        <end position="277"/>
    </location>
</feature>
<dbReference type="GO" id="GO:0016413">
    <property type="term" value="F:O-acetyltransferase activity"/>
    <property type="evidence" value="ECO:0007669"/>
    <property type="project" value="TreeGrafter"/>
</dbReference>